<dbReference type="Proteomes" id="UP001571980">
    <property type="component" value="Unassembled WGS sequence"/>
</dbReference>
<dbReference type="Gene3D" id="1.50.10.20">
    <property type="match status" value="2"/>
</dbReference>
<keyword evidence="4" id="KW-1185">Reference proteome</keyword>
<reference evidence="3 4" key="1">
    <citation type="submission" date="2023-03" db="EMBL/GenBank/DDBJ databases">
        <title>Speciation in Pyrococcus: adaptation to high temperature as a mechanism.</title>
        <authorList>
            <person name="Gu J."/>
        </authorList>
    </citation>
    <scope>NUCLEOTIDE SEQUENCE [LARGE SCALE GENOMIC DNA]</scope>
    <source>
        <strain evidence="3 4">LMOA34</strain>
    </source>
</reference>
<evidence type="ECO:0000313" key="3">
    <source>
        <dbReference type="EMBL" id="MFA4803270.1"/>
    </source>
</evidence>
<dbReference type="InterPro" id="IPR018247">
    <property type="entry name" value="EF_Hand_1_Ca_BS"/>
</dbReference>
<proteinExistence type="predicted"/>
<sequence length="686" mass="77832">MRWIVPLILMIIILAPVSAVDMLDFSAKIAKGYPDEGRIERLSIIVMALSQALNKTPSLSREDVWVKVERLISWQNEDGGWGYFYGSVSSVPDTAYALIGLKYAYEAFKNDPKRGEEIRVAIVRGVKYLEEAFTGNGWGYLPGMTPDYRSTLLASAALVLLGEDLYLVRKAYQIIKDKLPSDPYLLHLWIMVTYNMEGKIPEESIKYFGNQEGAIALKAYTLLSLKGLDFQTAILLAELEEYKHNWTDKYYPLYSTMAFSLVSENVVEPSEDKLKKVCTILEASQNEDGGWGVYVGSPSSASVTYFVLDSLRICNPMSEAVKRGLEYMRRVYERDMEEIKFDKYLRQSYLFALLSLLEYRNLTYSEKEEAKSLILSSFWGDRFGKQPLTTALAIKALTMLGIPKTDKIIEENLEWLMRMKKDGGWGFTFETDLLSWYFAPVYPETTIILDMIKGIVLPSEIQDVIEYVKDNPPKQAWELLSIYLTLNKLGINQSIEVEIQEPGKSPLYDSFLVKYYTVNPEVPRVNIYTVISKFRNSSVKIISTDPALSTIVAKGMESILSTNTSVRLTELVRVPEYGDYVLIYPVGRIDVSRYNSDVKIYIRAGHLTLNGVPLSGDGVLVIVPGRNRDGELLFVLYRGEGYKEIARLIFQSPILKYLHGKAVIASWVDANKDGKVQVEELSVKFL</sequence>
<evidence type="ECO:0000313" key="4">
    <source>
        <dbReference type="Proteomes" id="UP001571980"/>
    </source>
</evidence>
<dbReference type="RefSeq" id="WP_372823013.1">
    <property type="nucleotide sequence ID" value="NZ_JARRID010000003.1"/>
</dbReference>
<keyword evidence="1" id="KW-0677">Repeat</keyword>
<feature type="domain" description="Prenyltransferase alpha-alpha toroid" evidence="2">
    <location>
        <begin position="51"/>
        <end position="176"/>
    </location>
</feature>
<dbReference type="InterPro" id="IPR008930">
    <property type="entry name" value="Terpenoid_cyclase/PrenylTrfase"/>
</dbReference>
<dbReference type="SUPFAM" id="SSF48239">
    <property type="entry name" value="Terpenoid cyclases/Protein prenyltransferases"/>
    <property type="match status" value="2"/>
</dbReference>
<gene>
    <name evidence="3" type="ORF">P8X34_00625</name>
</gene>
<feature type="domain" description="Prenyltransferase alpha-alpha toroid" evidence="2">
    <location>
        <begin position="256"/>
        <end position="350"/>
    </location>
</feature>
<comment type="caution">
    <text evidence="3">The sequence shown here is derived from an EMBL/GenBank/DDBJ whole genome shotgun (WGS) entry which is preliminary data.</text>
</comment>
<dbReference type="EMBL" id="JARRIG010000001">
    <property type="protein sequence ID" value="MFA4803270.1"/>
    <property type="molecule type" value="Genomic_DNA"/>
</dbReference>
<evidence type="ECO:0000259" key="2">
    <source>
        <dbReference type="Pfam" id="PF00432"/>
    </source>
</evidence>
<name>A0ABV4T0A0_9EURY</name>
<dbReference type="InterPro" id="IPR001330">
    <property type="entry name" value="Prenyltrans"/>
</dbReference>
<organism evidence="3 4">
    <name type="scientific">Pyrococcus kukulkanii</name>
    <dbReference type="NCBI Taxonomy" id="1609559"/>
    <lineage>
        <taxon>Archaea</taxon>
        <taxon>Methanobacteriati</taxon>
        <taxon>Methanobacteriota</taxon>
        <taxon>Thermococci</taxon>
        <taxon>Thermococcales</taxon>
        <taxon>Thermococcaceae</taxon>
        <taxon>Pyrococcus</taxon>
    </lineage>
</organism>
<dbReference type="Pfam" id="PF00432">
    <property type="entry name" value="Prenyltrans"/>
    <property type="match status" value="2"/>
</dbReference>
<accession>A0ABV4T0A0</accession>
<protein>
    <submittedName>
        <fullName evidence="3">Terpene cyclase/mutase family protein</fullName>
    </submittedName>
</protein>
<evidence type="ECO:0000256" key="1">
    <source>
        <dbReference type="ARBA" id="ARBA00022737"/>
    </source>
</evidence>
<dbReference type="CDD" id="cd00688">
    <property type="entry name" value="ISOPREN_C2_like"/>
    <property type="match status" value="2"/>
</dbReference>
<dbReference type="PROSITE" id="PS00018">
    <property type="entry name" value="EF_HAND_1"/>
    <property type="match status" value="1"/>
</dbReference>